<reference evidence="5" key="1">
    <citation type="journal article" date="2020" name="Stud. Mycol.">
        <title>101 Dothideomycetes genomes: a test case for predicting lifestyles and emergence of pathogens.</title>
        <authorList>
            <person name="Haridas S."/>
            <person name="Albert R."/>
            <person name="Binder M."/>
            <person name="Bloem J."/>
            <person name="Labutti K."/>
            <person name="Salamov A."/>
            <person name="Andreopoulos B."/>
            <person name="Baker S."/>
            <person name="Barry K."/>
            <person name="Bills G."/>
            <person name="Bluhm B."/>
            <person name="Cannon C."/>
            <person name="Castanera R."/>
            <person name="Culley D."/>
            <person name="Daum C."/>
            <person name="Ezra D."/>
            <person name="Gonzalez J."/>
            <person name="Henrissat B."/>
            <person name="Kuo A."/>
            <person name="Liang C."/>
            <person name="Lipzen A."/>
            <person name="Lutzoni F."/>
            <person name="Magnuson J."/>
            <person name="Mondo S."/>
            <person name="Nolan M."/>
            <person name="Ohm R."/>
            <person name="Pangilinan J."/>
            <person name="Park H.-J."/>
            <person name="Ramirez L."/>
            <person name="Alfaro M."/>
            <person name="Sun H."/>
            <person name="Tritt A."/>
            <person name="Yoshinaga Y."/>
            <person name="Zwiers L.-H."/>
            <person name="Turgeon B."/>
            <person name="Goodwin S."/>
            <person name="Spatafora J."/>
            <person name="Crous P."/>
            <person name="Grigoriev I."/>
        </authorList>
    </citation>
    <scope>NUCLEOTIDE SEQUENCE</scope>
    <source>
        <strain evidence="5">CBS 262.69</strain>
    </source>
</reference>
<feature type="compositionally biased region" description="Pro residues" evidence="3">
    <location>
        <begin position="1082"/>
        <end position="1093"/>
    </location>
</feature>
<dbReference type="InterPro" id="IPR011993">
    <property type="entry name" value="PH-like_dom_sf"/>
</dbReference>
<dbReference type="Pfam" id="PF08174">
    <property type="entry name" value="Anillin"/>
    <property type="match status" value="1"/>
</dbReference>
<evidence type="ECO:0000256" key="2">
    <source>
        <dbReference type="ARBA" id="ARBA00023306"/>
    </source>
</evidence>
<feature type="compositionally biased region" description="Polar residues" evidence="3">
    <location>
        <begin position="1418"/>
        <end position="1428"/>
    </location>
</feature>
<evidence type="ECO:0000313" key="6">
    <source>
        <dbReference type="Proteomes" id="UP000799640"/>
    </source>
</evidence>
<feature type="region of interest" description="Disordered" evidence="3">
    <location>
        <begin position="1081"/>
        <end position="1138"/>
    </location>
</feature>
<dbReference type="EMBL" id="ML996694">
    <property type="protein sequence ID" value="KAF2400846.1"/>
    <property type="molecule type" value="Genomic_DNA"/>
</dbReference>
<organism evidence="5 6">
    <name type="scientific">Trichodelitschia bisporula</name>
    <dbReference type="NCBI Taxonomy" id="703511"/>
    <lineage>
        <taxon>Eukaryota</taxon>
        <taxon>Fungi</taxon>
        <taxon>Dikarya</taxon>
        <taxon>Ascomycota</taxon>
        <taxon>Pezizomycotina</taxon>
        <taxon>Dothideomycetes</taxon>
        <taxon>Dothideomycetes incertae sedis</taxon>
        <taxon>Phaeotrichales</taxon>
        <taxon>Phaeotrichaceae</taxon>
        <taxon>Trichodelitschia</taxon>
    </lineage>
</organism>
<dbReference type="PANTHER" id="PTHR36100:SF1">
    <property type="entry name" value="BUD SITE SELECTION PROTEIN 4"/>
    <property type="match status" value="1"/>
</dbReference>
<feature type="compositionally biased region" description="Polar residues" evidence="3">
    <location>
        <begin position="188"/>
        <end position="228"/>
    </location>
</feature>
<evidence type="ECO:0000259" key="4">
    <source>
        <dbReference type="PROSITE" id="PS50003"/>
    </source>
</evidence>
<accession>A0A6G1HYA3</accession>
<feature type="compositionally biased region" description="Basic and acidic residues" evidence="3">
    <location>
        <begin position="556"/>
        <end position="574"/>
    </location>
</feature>
<feature type="compositionally biased region" description="Low complexity" evidence="3">
    <location>
        <begin position="922"/>
        <end position="932"/>
    </location>
</feature>
<feature type="region of interest" description="Disordered" evidence="3">
    <location>
        <begin position="84"/>
        <end position="282"/>
    </location>
</feature>
<keyword evidence="1" id="KW-0132">Cell division</keyword>
<dbReference type="SMART" id="SM00233">
    <property type="entry name" value="PH"/>
    <property type="match status" value="1"/>
</dbReference>
<dbReference type="PROSITE" id="PS50003">
    <property type="entry name" value="PH_DOMAIN"/>
    <property type="match status" value="1"/>
</dbReference>
<dbReference type="InterPro" id="IPR012966">
    <property type="entry name" value="AHD"/>
</dbReference>
<feature type="region of interest" description="Disordered" evidence="3">
    <location>
        <begin position="294"/>
        <end position="397"/>
    </location>
</feature>
<protein>
    <submittedName>
        <fullName evidence="5">DUF1709-domain-containing protein</fullName>
    </submittedName>
</protein>
<dbReference type="Gene3D" id="2.30.29.30">
    <property type="entry name" value="Pleckstrin-homology domain (PH domain)/Phosphotyrosine-binding domain (PTB)"/>
    <property type="match status" value="1"/>
</dbReference>
<evidence type="ECO:0000256" key="1">
    <source>
        <dbReference type="ARBA" id="ARBA00022618"/>
    </source>
</evidence>
<evidence type="ECO:0000313" key="5">
    <source>
        <dbReference type="EMBL" id="KAF2400846.1"/>
    </source>
</evidence>
<feature type="region of interest" description="Disordered" evidence="3">
    <location>
        <begin position="1408"/>
        <end position="1467"/>
    </location>
</feature>
<feature type="region of interest" description="Disordered" evidence="3">
    <location>
        <begin position="549"/>
        <end position="819"/>
    </location>
</feature>
<feature type="region of interest" description="Disordered" evidence="3">
    <location>
        <begin position="909"/>
        <end position="985"/>
    </location>
</feature>
<dbReference type="CDD" id="cd13278">
    <property type="entry name" value="PH_Bud4"/>
    <property type="match status" value="1"/>
</dbReference>
<dbReference type="FunFam" id="2.30.29.30:FF:000311">
    <property type="entry name" value="GTP binding protein (Bud4)"/>
    <property type="match status" value="1"/>
</dbReference>
<dbReference type="InterPro" id="IPR001849">
    <property type="entry name" value="PH_domain"/>
</dbReference>
<feature type="compositionally biased region" description="Polar residues" evidence="3">
    <location>
        <begin position="583"/>
        <end position="600"/>
    </location>
</feature>
<sequence>MSTEAVHPLRIQKNPTSSPFRPKSSALPRPLTEISPMERRRNSPSFQQGKMALNRESSPFDSSPYHKNSPHSFWKEREVTASPSLFSSENDFSRDLSPSAAKRRSIENLMKASRVKNSSMFAREHKNEYDPTSTPVVERPLAAGRPLSLMTTNAFSPRPESPAPSNPAYRGHRRGESQNKIPLLSPTKVASTFKENSPSPRDTGSPTKSSLANKNNTLPRNFNPYKQDNWSDETVSKVEPQRPLRRHAKSVTFDTAPPEINEYEMVTPDPSSVASGSREGSYDMDLEDEEVSFDNTYSDHDDSFDASLEDTDKTPIVLPGDWNMTPDPGNATLTSKFHDSFGKSDTPSRQWHAYRTASVNSDESRPLPPLPSGDNSFNAGPAQRSLPQLPDVRTGSQGDVLGMKEHAMELEDRLRLMEIRDSPQPTEKSHYTENALHIKKNGLGIQIHEEEVEVEQEVQVKCEQSTDEDYEPKPISRESILRKVKSRTFHYDGREYGPLEDEEDYLNLDPDVPIPSREASSNFDEVVQDAEIRAQIKMEEEEIDLYSIPELYARSPESEEHEEREGSVIRHPMPEYDDDDDASQYSQQHSEEPTQQSNGSAEDDGPPTPKIESGISTSTPHKEDASQILPDFPSMLDDSNFGTGFEAYMSSTSTPPPPPPKDEFKQETTRALPALEPVQKFFERPQTPERQITPEYDDTESEPSTPTSVVHRPMDREEEEERAPSPVVPERHATIKAPGSGLKTRPSATPADIQAMAATRRQVSGQIAPPIPDKSPKRFSMSLEPEPQPEEFEEGTSSEGSEETENGNGSPKRRESFKMKLDLPDTLEWGEDLSFGLDKEFDRVIESSKVDFLQPRLRVPSSTPASHAAARGMMRRDPSRTHHANPLSYKKKGYLMRQNTKVVVAKRNFSNELPPPGSPTRPSSAHSVSAHPAQRKPSHERTKSWTTEPWNPKARRKSGRTPSGKRQSMGPPMGPAPPMPGQESAVSNNLGTVVEGQMMGVEEMEEGAERGRLFVKVVGVKNLELPLPTSERTYFQLTLDNGLHCVTTSWLELGKTAPIAQEFELVVLSDLEFQLTLQTKLTPPPKMAPPITPSSPTKAKAPIKKSSFSRFLSSPKKRREAERQAAAEEEDRQTRAHRAALDAQRRAAQLNPSAWDLLHELVGGDGSFGRAYVSLKSHEQGCFGRPFTVDVPVFNEWALEQDAAIASSVKSKRAGGAARRPPYKVAELELQLLFVPRVKGARDEDLPKSMNACVREMREAEEEGKREWEGFLSQQGGDCPYWRRRFFRLQGTQFTAFHETTRQPRAKIDLSKATKLIDDKSALMKPDGAKASKGRRKSAFGEEEEGYMFVEEGFRIRFANGEIIDFYADNEKDKAGWMAVLAKTVGREAGAGSKGWCRAVLERERRARSAARKANGLPEQQVQGTRSVPVSPRKPSREAPAVMQAQMEREGVEQRRERRKQVQSMIF</sequence>
<dbReference type="GO" id="GO:0005525">
    <property type="term" value="F:GTP binding"/>
    <property type="evidence" value="ECO:0007669"/>
    <property type="project" value="TreeGrafter"/>
</dbReference>
<dbReference type="InterPro" id="IPR052007">
    <property type="entry name" value="Bud4"/>
</dbReference>
<feature type="compositionally biased region" description="Acidic residues" evidence="3">
    <location>
        <begin position="787"/>
        <end position="805"/>
    </location>
</feature>
<keyword evidence="2" id="KW-0131">Cell cycle</keyword>
<keyword evidence="6" id="KW-1185">Reference proteome</keyword>
<evidence type="ECO:0000256" key="3">
    <source>
        <dbReference type="SAM" id="MobiDB-lite"/>
    </source>
</evidence>
<proteinExistence type="predicted"/>
<gene>
    <name evidence="5" type="ORF">EJ06DRAFT_581894</name>
</gene>
<feature type="region of interest" description="Disordered" evidence="3">
    <location>
        <begin position="856"/>
        <end position="895"/>
    </location>
</feature>
<feature type="domain" description="PH" evidence="4">
    <location>
        <begin position="1265"/>
        <end position="1386"/>
    </location>
</feature>
<dbReference type="Pfam" id="PF00169">
    <property type="entry name" value="PH"/>
    <property type="match status" value="1"/>
</dbReference>
<dbReference type="PANTHER" id="PTHR36100">
    <property type="entry name" value="BUD SITE SELECTION PROTEIN 4"/>
    <property type="match status" value="1"/>
</dbReference>
<dbReference type="OrthoDB" id="2123378at2759"/>
<dbReference type="SUPFAM" id="SSF50729">
    <property type="entry name" value="PH domain-like"/>
    <property type="match status" value="1"/>
</dbReference>
<feature type="region of interest" description="Disordered" evidence="3">
    <location>
        <begin position="1"/>
        <end position="72"/>
    </location>
</feature>
<dbReference type="GO" id="GO:0051301">
    <property type="term" value="P:cell division"/>
    <property type="evidence" value="ECO:0007669"/>
    <property type="project" value="UniProtKB-KW"/>
</dbReference>
<dbReference type="Proteomes" id="UP000799640">
    <property type="component" value="Unassembled WGS sequence"/>
</dbReference>
<name>A0A6G1HYA3_9PEZI</name>
<feature type="compositionally biased region" description="Basic and acidic residues" evidence="3">
    <location>
        <begin position="1447"/>
        <end position="1456"/>
    </location>
</feature>